<reference evidence="2" key="1">
    <citation type="journal article" date="2019" name="Int. J. Syst. Evol. Microbiol.">
        <title>The Global Catalogue of Microorganisms (GCM) 10K type strain sequencing project: providing services to taxonomists for standard genome sequencing and annotation.</title>
        <authorList>
            <consortium name="The Broad Institute Genomics Platform"/>
            <consortium name="The Broad Institute Genome Sequencing Center for Infectious Disease"/>
            <person name="Wu L."/>
            <person name="Ma J."/>
        </authorList>
    </citation>
    <scope>NUCLEOTIDE SEQUENCE [LARGE SCALE GENOMIC DNA]</scope>
    <source>
        <strain evidence="2">KCTC 5701</strain>
    </source>
</reference>
<gene>
    <name evidence="1" type="ORF">ACFP3J_14340</name>
</gene>
<protein>
    <recommendedName>
        <fullName evidence="3">Response regulatory domain-containing protein</fullName>
    </recommendedName>
</protein>
<dbReference type="EMBL" id="JBHSOE010000019">
    <property type="protein sequence ID" value="MFC5656659.1"/>
    <property type="molecule type" value="Genomic_DNA"/>
</dbReference>
<dbReference type="RefSeq" id="WP_382466762.1">
    <property type="nucleotide sequence ID" value="NZ_JBHSOE010000019.1"/>
</dbReference>
<keyword evidence="2" id="KW-1185">Reference proteome</keyword>
<proteinExistence type="predicted"/>
<dbReference type="Proteomes" id="UP001596065">
    <property type="component" value="Unassembled WGS sequence"/>
</dbReference>
<evidence type="ECO:0000313" key="1">
    <source>
        <dbReference type="EMBL" id="MFC5656659.1"/>
    </source>
</evidence>
<comment type="caution">
    <text evidence="1">The sequence shown here is derived from an EMBL/GenBank/DDBJ whole genome shotgun (WGS) entry which is preliminary data.</text>
</comment>
<sequence length="49" mass="5676">MIDIPILSSANNNIDCSKNYEEENKKVVIVDDSDSVREANLFLKKDEYR</sequence>
<evidence type="ECO:0000313" key="2">
    <source>
        <dbReference type="Proteomes" id="UP001596065"/>
    </source>
</evidence>
<accession>A0ABW0WIP0</accession>
<name>A0ABW0WIP0_STRNO</name>
<organism evidence="1 2">
    <name type="scientific">Streptomyces nogalater</name>
    <dbReference type="NCBI Taxonomy" id="38314"/>
    <lineage>
        <taxon>Bacteria</taxon>
        <taxon>Bacillati</taxon>
        <taxon>Actinomycetota</taxon>
        <taxon>Actinomycetes</taxon>
        <taxon>Kitasatosporales</taxon>
        <taxon>Streptomycetaceae</taxon>
        <taxon>Streptomyces</taxon>
    </lineage>
</organism>
<evidence type="ECO:0008006" key="3">
    <source>
        <dbReference type="Google" id="ProtNLM"/>
    </source>
</evidence>